<keyword evidence="2" id="KW-0496">Mitochondrion</keyword>
<accession>A0A0E3DBT7</accession>
<evidence type="ECO:0000256" key="1">
    <source>
        <dbReference type="SAM" id="Phobius"/>
    </source>
</evidence>
<organism evidence="2">
    <name type="scientific">Schizymenia dubyi</name>
    <dbReference type="NCBI Taxonomy" id="38368"/>
    <lineage>
        <taxon>Eukaryota</taxon>
        <taxon>Rhodophyta</taxon>
        <taxon>Florideophyceae</taxon>
        <taxon>Rhodymeniophycidae</taxon>
        <taxon>Nemastomatales</taxon>
        <taxon>Schizymeniaceae</taxon>
        <taxon>Schizymenia</taxon>
    </lineage>
</organism>
<reference evidence="2" key="1">
    <citation type="submission" date="2014-02" db="EMBL/GenBank/DDBJ databases">
        <title>Complete mitochondrion genomes reveal florideophycean red algal diversity.</title>
        <authorList>
            <person name="Yang E.C."/>
            <person name="Yoon H.S."/>
        </authorList>
    </citation>
    <scope>NUCLEOTIDE SEQUENCE</scope>
</reference>
<keyword evidence="1" id="KW-0472">Membrane</keyword>
<gene>
    <name evidence="2" type="primary">sdh4</name>
    <name evidence="2" type="ORF">Sduby.mt.28</name>
</gene>
<keyword evidence="1" id="KW-0812">Transmembrane</keyword>
<dbReference type="EMBL" id="KJ398163">
    <property type="protein sequence ID" value="AHX02532.1"/>
    <property type="molecule type" value="Genomic_DNA"/>
</dbReference>
<feature type="transmembrane region" description="Helical" evidence="1">
    <location>
        <begin position="12"/>
        <end position="36"/>
    </location>
</feature>
<dbReference type="AlphaFoldDB" id="A0A0E3DBT7"/>
<sequence length="79" mass="9476">MFNFSWFLMRLITFFIFLGFLVDIEIFLMASGFLFLHINLGLKTILDDYIHIKKINLGLNILMRILMIEMIRYLSELLL</sequence>
<name>A0A0E3DBT7_9FLOR</name>
<keyword evidence="1" id="KW-1133">Transmembrane helix</keyword>
<protein>
    <submittedName>
        <fullName evidence="2">Succinate:cytochrome c oxidoreductase subunit 4</fullName>
    </submittedName>
</protein>
<proteinExistence type="predicted"/>
<evidence type="ECO:0000313" key="2">
    <source>
        <dbReference type="EMBL" id="AHX02532.1"/>
    </source>
</evidence>
<geneLocation type="mitochondrion" evidence="2"/>